<organism evidence="4 5">
    <name type="scientific">Anaerocolumna xylanovorans DSM 12503</name>
    <dbReference type="NCBI Taxonomy" id="1121345"/>
    <lineage>
        <taxon>Bacteria</taxon>
        <taxon>Bacillati</taxon>
        <taxon>Bacillota</taxon>
        <taxon>Clostridia</taxon>
        <taxon>Lachnospirales</taxon>
        <taxon>Lachnospiraceae</taxon>
        <taxon>Anaerocolumna</taxon>
    </lineage>
</organism>
<feature type="transmembrane region" description="Helical" evidence="2">
    <location>
        <begin position="123"/>
        <end position="147"/>
    </location>
</feature>
<sequence>MENMILSLFHVILNMSLTSCVVILAVLLLRLPLKKAPKIYSYLLWFVVLFRLLCPVTLESTLSVFRLFEKEDIRTSVMEPVPYDIGYQAAPEVNLYIPPVTDSVNQSLPAAAPYQSLNPMQGILFLASFAWITVSILLFAGTLFSYFRLKKSLRTAWLVKENVYQSDEIHSPFVCGLLSPRIYLPVTLTEKETEYIILHEKTHIKRFDYVFKLLWHAALILHWFNPFVWTSFRLMEKDMEMSCDEAVLQILGENIKADYSYSLLHLSLKREKASFLKISPLAFGETGLKSRIKNVLTYKKPVVWLSSLLLTVILLTAVTLLTDPKSDKTSQNEAGKAAPSQADTAQNNAENNTATEAETRQYQTDPDYARTAGSQSPMGESYTIKGPIHNINITITVTSKDFMTLIDQMVLRKNLTSTFQAGTDINTLDEYYEVQIVYDKYSGPSEYYLYQKNGIPYIQSAVGNSCINVPLKDYGTLFSLLAPDTDAMTAVEENLKTIMSSPLASSNPSDYLKDHTKECENIKKQGDKALYYMLSCLYKGEGDTLKGYLMMYLCEDILGNRSDKASDNTPPTEWYRNLYIRPETVLPDFSYQGDDKILKLVYETETKMHHNKDFGFTIVSPHLFGYYEEGDSLKIFATTLYNYYKLYDETLVDLGGGVVPSAMTFQKKEDGSYVLEKYEQATDGSYFNSSVKAYCVMPLSGKKIPGLAKEILAHYDNYVDLLSLRDENLKKYQKKYGLEDVRMKD</sequence>
<dbReference type="Pfam" id="PF05569">
    <property type="entry name" value="Peptidase_M56"/>
    <property type="match status" value="1"/>
</dbReference>
<feature type="compositionally biased region" description="Low complexity" evidence="1">
    <location>
        <begin position="344"/>
        <end position="356"/>
    </location>
</feature>
<feature type="transmembrane region" description="Helical" evidence="2">
    <location>
        <begin position="213"/>
        <end position="232"/>
    </location>
</feature>
<dbReference type="InterPro" id="IPR008756">
    <property type="entry name" value="Peptidase_M56"/>
</dbReference>
<evidence type="ECO:0000313" key="5">
    <source>
        <dbReference type="Proteomes" id="UP000184612"/>
    </source>
</evidence>
<keyword evidence="5" id="KW-1185">Reference proteome</keyword>
<dbReference type="InterPro" id="IPR052173">
    <property type="entry name" value="Beta-lactam_resp_regulator"/>
</dbReference>
<feature type="transmembrane region" description="Helical" evidence="2">
    <location>
        <begin position="39"/>
        <end position="58"/>
    </location>
</feature>
<gene>
    <name evidence="4" type="ORF">SAMN02745217_00537</name>
</gene>
<evidence type="ECO:0000313" key="4">
    <source>
        <dbReference type="EMBL" id="SHO44302.1"/>
    </source>
</evidence>
<feature type="transmembrane region" description="Helical" evidence="2">
    <location>
        <begin position="302"/>
        <end position="321"/>
    </location>
</feature>
<reference evidence="4 5" key="1">
    <citation type="submission" date="2016-12" db="EMBL/GenBank/DDBJ databases">
        <authorList>
            <person name="Song W.-J."/>
            <person name="Kurnit D.M."/>
        </authorList>
    </citation>
    <scope>NUCLEOTIDE SEQUENCE [LARGE SCALE GENOMIC DNA]</scope>
    <source>
        <strain evidence="4 5">DSM 12503</strain>
    </source>
</reference>
<feature type="domain" description="Peptidase M56" evidence="3">
    <location>
        <begin position="12"/>
        <end position="294"/>
    </location>
</feature>
<dbReference type="PANTHER" id="PTHR34978:SF3">
    <property type="entry name" value="SLR0241 PROTEIN"/>
    <property type="match status" value="1"/>
</dbReference>
<proteinExistence type="predicted"/>
<keyword evidence="2" id="KW-1133">Transmembrane helix</keyword>
<dbReference type="AlphaFoldDB" id="A0A1M7XYY3"/>
<dbReference type="CDD" id="cd07341">
    <property type="entry name" value="M56_BlaR1_MecR1_like"/>
    <property type="match status" value="1"/>
</dbReference>
<feature type="transmembrane region" description="Helical" evidence="2">
    <location>
        <begin position="6"/>
        <end position="27"/>
    </location>
</feature>
<dbReference type="OrthoDB" id="9804799at2"/>
<name>A0A1M7XYY3_9FIRM</name>
<dbReference type="PANTHER" id="PTHR34978">
    <property type="entry name" value="POSSIBLE SENSOR-TRANSDUCER PROTEIN BLAR"/>
    <property type="match status" value="1"/>
</dbReference>
<dbReference type="Proteomes" id="UP000184612">
    <property type="component" value="Unassembled WGS sequence"/>
</dbReference>
<evidence type="ECO:0000259" key="3">
    <source>
        <dbReference type="Pfam" id="PF05569"/>
    </source>
</evidence>
<protein>
    <submittedName>
        <fullName evidence="4">Signal transducer regulating beta-lactamase production, contains metallopeptidase domain</fullName>
    </submittedName>
</protein>
<dbReference type="RefSeq" id="WP_073587244.1">
    <property type="nucleotide sequence ID" value="NZ_FRFD01000003.1"/>
</dbReference>
<evidence type="ECO:0000256" key="1">
    <source>
        <dbReference type="SAM" id="MobiDB-lite"/>
    </source>
</evidence>
<dbReference type="STRING" id="1121345.SAMN02745217_00537"/>
<keyword evidence="2" id="KW-0812">Transmembrane</keyword>
<feature type="region of interest" description="Disordered" evidence="1">
    <location>
        <begin position="325"/>
        <end position="381"/>
    </location>
</feature>
<dbReference type="EMBL" id="FRFD01000003">
    <property type="protein sequence ID" value="SHO44302.1"/>
    <property type="molecule type" value="Genomic_DNA"/>
</dbReference>
<evidence type="ECO:0000256" key="2">
    <source>
        <dbReference type="SAM" id="Phobius"/>
    </source>
</evidence>
<accession>A0A1M7XYY3</accession>
<keyword evidence="2" id="KW-0472">Membrane</keyword>